<dbReference type="PIRSF" id="PIRSF000232">
    <property type="entry name" value="YdjA"/>
    <property type="match status" value="1"/>
</dbReference>
<evidence type="ECO:0000256" key="2">
    <source>
        <dbReference type="ARBA" id="ARBA00022630"/>
    </source>
</evidence>
<dbReference type="InterPro" id="IPR029479">
    <property type="entry name" value="Nitroreductase"/>
</dbReference>
<dbReference type="CDD" id="cd02135">
    <property type="entry name" value="YdjA-like"/>
    <property type="match status" value="1"/>
</dbReference>
<feature type="binding site" description="in other chain" evidence="8">
    <location>
        <begin position="133"/>
        <end position="135"/>
    </location>
    <ligand>
        <name>FMN</name>
        <dbReference type="ChEBI" id="CHEBI:58210"/>
        <note>ligand shared between dimeric partners</note>
    </ligand>
</feature>
<reference evidence="10 11" key="1">
    <citation type="submission" date="2015-12" db="EMBL/GenBank/DDBJ databases">
        <authorList>
            <person name="Shamseldin A."/>
            <person name="Moawad H."/>
            <person name="Abd El-Rahim W.M."/>
            <person name="Sadowsky M.J."/>
        </authorList>
    </citation>
    <scope>NUCLEOTIDE SEQUENCE [LARGE SCALE GENOMIC DNA]</scope>
    <source>
        <strain evidence="10 11">SM2</strain>
    </source>
</reference>
<evidence type="ECO:0000313" key="10">
    <source>
        <dbReference type="EMBL" id="AMO68033.1"/>
    </source>
</evidence>
<organism evidence="10 11">
    <name type="scientific">Zhongshania aliphaticivorans</name>
    <dbReference type="NCBI Taxonomy" id="1470434"/>
    <lineage>
        <taxon>Bacteria</taxon>
        <taxon>Pseudomonadati</taxon>
        <taxon>Pseudomonadota</taxon>
        <taxon>Gammaproteobacteria</taxon>
        <taxon>Cellvibrionales</taxon>
        <taxon>Spongiibacteraceae</taxon>
        <taxon>Zhongshania</taxon>
    </lineage>
</organism>
<dbReference type="Pfam" id="PF00881">
    <property type="entry name" value="Nitroreductase"/>
    <property type="match status" value="1"/>
</dbReference>
<dbReference type="KEGG" id="zal:AZF00_06810"/>
<evidence type="ECO:0000256" key="1">
    <source>
        <dbReference type="ARBA" id="ARBA00007118"/>
    </source>
</evidence>
<feature type="binding site" evidence="8">
    <location>
        <position position="35"/>
    </location>
    <ligand>
        <name>FMN</name>
        <dbReference type="ChEBI" id="CHEBI:58210"/>
        <note>ligand shared between dimeric partners</note>
    </ligand>
</feature>
<accession>A0A127M491</accession>
<dbReference type="GO" id="GO:0016491">
    <property type="term" value="F:oxidoreductase activity"/>
    <property type="evidence" value="ECO:0007669"/>
    <property type="project" value="UniProtKB-UniRule"/>
</dbReference>
<dbReference type="InterPro" id="IPR026021">
    <property type="entry name" value="YdjA-like"/>
</dbReference>
<evidence type="ECO:0000259" key="9">
    <source>
        <dbReference type="Pfam" id="PF00881"/>
    </source>
</evidence>
<comment type="similarity">
    <text evidence="1 7">Belongs to the nitroreductase family.</text>
</comment>
<dbReference type="InterPro" id="IPR000415">
    <property type="entry name" value="Nitroreductase-like"/>
</dbReference>
<keyword evidence="5 7" id="KW-0560">Oxidoreductase</keyword>
<evidence type="ECO:0000256" key="3">
    <source>
        <dbReference type="ARBA" id="ARBA00022643"/>
    </source>
</evidence>
<dbReference type="RefSeq" id="WP_008247239.1">
    <property type="nucleotide sequence ID" value="NZ_CP014544.1"/>
</dbReference>
<evidence type="ECO:0000256" key="4">
    <source>
        <dbReference type="ARBA" id="ARBA00022857"/>
    </source>
</evidence>
<evidence type="ECO:0000256" key="6">
    <source>
        <dbReference type="ARBA" id="ARBA00023027"/>
    </source>
</evidence>
<keyword evidence="4 7" id="KW-0521">NADP</keyword>
<keyword evidence="3 7" id="KW-0288">FMN</keyword>
<proteinExistence type="inferred from homology"/>
<comment type="cofactor">
    <cofactor evidence="8">
        <name>FMN</name>
        <dbReference type="ChEBI" id="CHEBI:58210"/>
    </cofactor>
    <text evidence="8">Binds 1 FMN per subunit.</text>
</comment>
<feature type="domain" description="Nitroreductase" evidence="9">
    <location>
        <begin position="8"/>
        <end position="163"/>
    </location>
</feature>
<evidence type="ECO:0000256" key="7">
    <source>
        <dbReference type="PIRNR" id="PIRNR000232"/>
    </source>
</evidence>
<feature type="binding site" description="in other chain" evidence="8">
    <location>
        <begin position="10"/>
        <end position="12"/>
    </location>
    <ligand>
        <name>FMN</name>
        <dbReference type="ChEBI" id="CHEBI:58210"/>
        <note>ligand shared between dimeric partners</note>
    </ligand>
</feature>
<dbReference type="EMBL" id="CP014544">
    <property type="protein sequence ID" value="AMO68033.1"/>
    <property type="molecule type" value="Genomic_DNA"/>
</dbReference>
<dbReference type="PANTHER" id="PTHR43821">
    <property type="entry name" value="NAD(P)H NITROREDUCTASE YDJA-RELATED"/>
    <property type="match status" value="1"/>
</dbReference>
<sequence length="185" mass="20111">MDALDLLKSRNSAAKLASPAPTEQELAEIYAAAMRAPDHSRLRPWRFLQIRGAGLAAVGDLFAEAALRREPAIGEAELQRFRQQPLRAPLIIVVISCIQEHLKVPRIEQQMSAACAAHGILLATDALGYAGIWRTGANAFDAHVMAGLGLSANEEIAGFIYIGSRDGRAKPLPALEMADYVKDWR</sequence>
<evidence type="ECO:0000256" key="8">
    <source>
        <dbReference type="PIRSR" id="PIRSR000232-1"/>
    </source>
</evidence>
<protein>
    <recommendedName>
        <fullName evidence="7">Putative NAD(P)H nitroreductase</fullName>
        <ecNumber evidence="7">1.-.-.-</ecNumber>
    </recommendedName>
</protein>
<dbReference type="AlphaFoldDB" id="A0A127M491"/>
<evidence type="ECO:0000256" key="5">
    <source>
        <dbReference type="ARBA" id="ARBA00023002"/>
    </source>
</evidence>
<dbReference type="Gene3D" id="3.40.109.10">
    <property type="entry name" value="NADH Oxidase"/>
    <property type="match status" value="1"/>
</dbReference>
<keyword evidence="6 7" id="KW-0520">NAD</keyword>
<dbReference type="Proteomes" id="UP000074119">
    <property type="component" value="Chromosome"/>
</dbReference>
<keyword evidence="2 7" id="KW-0285">Flavoprotein</keyword>
<dbReference type="InterPro" id="IPR052530">
    <property type="entry name" value="NAD(P)H_nitroreductase"/>
</dbReference>
<gene>
    <name evidence="10" type="ORF">AZF00_06810</name>
</gene>
<dbReference type="PANTHER" id="PTHR43821:SF1">
    <property type="entry name" value="NAD(P)H NITROREDUCTASE YDJA-RELATED"/>
    <property type="match status" value="1"/>
</dbReference>
<feature type="binding site" evidence="8">
    <location>
        <position position="39"/>
    </location>
    <ligand>
        <name>FMN</name>
        <dbReference type="ChEBI" id="CHEBI:58210"/>
        <note>ligand shared between dimeric partners</note>
    </ligand>
</feature>
<dbReference type="EC" id="1.-.-.-" evidence="7"/>
<dbReference type="SUPFAM" id="SSF55469">
    <property type="entry name" value="FMN-dependent nitroreductase-like"/>
    <property type="match status" value="1"/>
</dbReference>
<dbReference type="STRING" id="1470434.AZF00_06810"/>
<name>A0A127M491_9GAMM</name>
<evidence type="ECO:0000313" key="11">
    <source>
        <dbReference type="Proteomes" id="UP000074119"/>
    </source>
</evidence>